<evidence type="ECO:0000313" key="2">
    <source>
        <dbReference type="Proteomes" id="UP000054630"/>
    </source>
</evidence>
<reference evidence="1 2" key="1">
    <citation type="submission" date="2015-01" db="EMBL/GenBank/DDBJ databases">
        <title>Evolution of Trichinella species and genotypes.</title>
        <authorList>
            <person name="Korhonen P.K."/>
            <person name="Edoardo P."/>
            <person name="Giuseppe L.R."/>
            <person name="Gasser R.B."/>
        </authorList>
    </citation>
    <scope>NUCLEOTIDE SEQUENCE [LARGE SCALE GENOMIC DNA]</scope>
    <source>
        <strain evidence="1">ISS37</strain>
    </source>
</reference>
<keyword evidence="2" id="KW-1185">Reference proteome</keyword>
<feature type="non-terminal residue" evidence="1">
    <location>
        <position position="1"/>
    </location>
</feature>
<gene>
    <name evidence="1" type="ORF">T07_3811</name>
</gene>
<name>A0A0V0RK28_9BILA</name>
<sequence>LKLTFRSAQSMLRWEIAYHINIYISFWLLRNLLKLQFINVEIFKSIVNSKIVSTLLSKLIILNIRYL</sequence>
<comment type="caution">
    <text evidence="1">The sequence shown here is derived from an EMBL/GenBank/DDBJ whole genome shotgun (WGS) entry which is preliminary data.</text>
</comment>
<dbReference type="Proteomes" id="UP000054630">
    <property type="component" value="Unassembled WGS sequence"/>
</dbReference>
<dbReference type="AlphaFoldDB" id="A0A0V0RK28"/>
<proteinExistence type="predicted"/>
<organism evidence="1 2">
    <name type="scientific">Trichinella nelsoni</name>
    <dbReference type="NCBI Taxonomy" id="6336"/>
    <lineage>
        <taxon>Eukaryota</taxon>
        <taxon>Metazoa</taxon>
        <taxon>Ecdysozoa</taxon>
        <taxon>Nematoda</taxon>
        <taxon>Enoplea</taxon>
        <taxon>Dorylaimia</taxon>
        <taxon>Trichinellida</taxon>
        <taxon>Trichinellidae</taxon>
        <taxon>Trichinella</taxon>
    </lineage>
</organism>
<evidence type="ECO:0000313" key="1">
    <source>
        <dbReference type="EMBL" id="KRX14860.1"/>
    </source>
</evidence>
<accession>A0A0V0RK28</accession>
<protein>
    <submittedName>
        <fullName evidence="1">Uncharacterized protein</fullName>
    </submittedName>
</protein>
<dbReference type="EMBL" id="JYDL01000148">
    <property type="protein sequence ID" value="KRX14860.1"/>
    <property type="molecule type" value="Genomic_DNA"/>
</dbReference>
<dbReference type="OrthoDB" id="10535217at2759"/>